<comment type="caution">
    <text evidence="7">The sequence shown here is derived from an EMBL/GenBank/DDBJ whole genome shotgun (WGS) entry which is preliminary data.</text>
</comment>
<reference evidence="7" key="1">
    <citation type="journal article" date="2022" name="bioRxiv">
        <title>Sequencing and chromosome-scale assembly of the giantPleurodeles waltlgenome.</title>
        <authorList>
            <person name="Brown T."/>
            <person name="Elewa A."/>
            <person name="Iarovenko S."/>
            <person name="Subramanian E."/>
            <person name="Araus A.J."/>
            <person name="Petzold A."/>
            <person name="Susuki M."/>
            <person name="Suzuki K.-i.T."/>
            <person name="Hayashi T."/>
            <person name="Toyoda A."/>
            <person name="Oliveira C."/>
            <person name="Osipova E."/>
            <person name="Leigh N.D."/>
            <person name="Simon A."/>
            <person name="Yun M.H."/>
        </authorList>
    </citation>
    <scope>NUCLEOTIDE SEQUENCE</scope>
    <source>
        <strain evidence="7">20211129_DDA</strain>
        <tissue evidence="7">Liver</tissue>
    </source>
</reference>
<keyword evidence="8" id="KW-1185">Reference proteome</keyword>
<comment type="similarity">
    <text evidence="1 4">Belongs to the serpin family.</text>
</comment>
<dbReference type="GO" id="GO:0030199">
    <property type="term" value="P:collagen fibril organization"/>
    <property type="evidence" value="ECO:0007669"/>
    <property type="project" value="TreeGrafter"/>
</dbReference>
<dbReference type="InterPro" id="IPR042185">
    <property type="entry name" value="Serpin_sf_2"/>
</dbReference>
<accession>A0AAV7V8Z6</accession>
<dbReference type="PANTHER" id="PTHR11461">
    <property type="entry name" value="SERINE PROTEASE INHIBITOR, SERPIN"/>
    <property type="match status" value="1"/>
</dbReference>
<evidence type="ECO:0000256" key="1">
    <source>
        <dbReference type="ARBA" id="ARBA00009500"/>
    </source>
</evidence>
<feature type="compositionally biased region" description="Basic and acidic residues" evidence="5">
    <location>
        <begin position="104"/>
        <end position="116"/>
    </location>
</feature>
<evidence type="ECO:0000313" key="8">
    <source>
        <dbReference type="Proteomes" id="UP001066276"/>
    </source>
</evidence>
<evidence type="ECO:0000259" key="6">
    <source>
        <dbReference type="SMART" id="SM00093"/>
    </source>
</evidence>
<evidence type="ECO:0000256" key="5">
    <source>
        <dbReference type="SAM" id="MobiDB-lite"/>
    </source>
</evidence>
<proteinExistence type="inferred from homology"/>
<feature type="non-terminal residue" evidence="7">
    <location>
        <position position="1"/>
    </location>
</feature>
<keyword evidence="2" id="KW-0732">Signal</keyword>
<keyword evidence="3" id="KW-0325">Glycoprotein</keyword>
<dbReference type="GO" id="GO:0005615">
    <property type="term" value="C:extracellular space"/>
    <property type="evidence" value="ECO:0007669"/>
    <property type="project" value="InterPro"/>
</dbReference>
<dbReference type="Proteomes" id="UP001066276">
    <property type="component" value="Chromosome 2_1"/>
</dbReference>
<organism evidence="7 8">
    <name type="scientific">Pleurodeles waltl</name>
    <name type="common">Iberian ribbed newt</name>
    <dbReference type="NCBI Taxonomy" id="8319"/>
    <lineage>
        <taxon>Eukaryota</taxon>
        <taxon>Metazoa</taxon>
        <taxon>Chordata</taxon>
        <taxon>Craniata</taxon>
        <taxon>Vertebrata</taxon>
        <taxon>Euteleostomi</taxon>
        <taxon>Amphibia</taxon>
        <taxon>Batrachia</taxon>
        <taxon>Caudata</taxon>
        <taxon>Salamandroidea</taxon>
        <taxon>Salamandridae</taxon>
        <taxon>Pleurodelinae</taxon>
        <taxon>Pleurodeles</taxon>
    </lineage>
</organism>
<evidence type="ECO:0000256" key="3">
    <source>
        <dbReference type="ARBA" id="ARBA00023180"/>
    </source>
</evidence>
<dbReference type="SMART" id="SM00093">
    <property type="entry name" value="SERPIN"/>
    <property type="match status" value="1"/>
</dbReference>
<feature type="compositionally biased region" description="Basic and acidic residues" evidence="5">
    <location>
        <begin position="84"/>
        <end position="97"/>
    </location>
</feature>
<gene>
    <name evidence="7" type="ORF">NDU88_000428</name>
</gene>
<evidence type="ECO:0000313" key="7">
    <source>
        <dbReference type="EMBL" id="KAJ1196562.1"/>
    </source>
</evidence>
<sequence length="535" mass="59626">CVLTALVSCADGSLALTRKRAEDATGCHGVRRRVREAAPVAADATPSTLPPICGWGAAGGAGAGPGRVRFQTLSVEDFPSFGAKQKENGAHRDEIKERTRRKRLKEEEKEREDGGIRRPHSRRWNPTVHTMAPQLTLLALVVALASGDPVGLREHGPALAESTVNLALSLYHTMVKDPQLNSMNILFSPVVVAASLGVMSMGAKEETAAQVQSLLNLPIPEEQLHAAFSEFLTELADEEARNVTWKVASRLYGPDSVNFHDNFLEKSRAHYRHDHSKMNFRDRRSAVEAVNEWASQATGGRVSGVATDFTNGDGAVLVNAMFFKPHWGEQFHHQMVDTRGFLVSRSHTVSVPMMHRSGYYNYFEDEVNRLQVLEMPLAHGHSSMIFLMPRYVESLDRLESMLTKEQLDTWLSKMQRKAVSISLPKVNLDTSHELQKHLQELGLSEAFDEERADFSGITGHKDMHLANHLHAAAIEWDIDGKPSDHGTYKQDDLRSAKVFYADHPYIFLVRDNGTNAILLIGRLVRPEGDEKHDEL</sequence>
<dbReference type="SUPFAM" id="SSF56574">
    <property type="entry name" value="Serpins"/>
    <property type="match status" value="1"/>
</dbReference>
<dbReference type="Pfam" id="PF00079">
    <property type="entry name" value="Serpin"/>
    <property type="match status" value="1"/>
</dbReference>
<feature type="non-terminal residue" evidence="7">
    <location>
        <position position="535"/>
    </location>
</feature>
<feature type="region of interest" description="Disordered" evidence="5">
    <location>
        <begin position="81"/>
        <end position="124"/>
    </location>
</feature>
<dbReference type="InterPro" id="IPR042178">
    <property type="entry name" value="Serpin_sf_1"/>
</dbReference>
<dbReference type="InterPro" id="IPR000215">
    <property type="entry name" value="Serpin_fam"/>
</dbReference>
<dbReference type="Gene3D" id="3.30.497.10">
    <property type="entry name" value="Antithrombin, subunit I, domain 2"/>
    <property type="match status" value="1"/>
</dbReference>
<dbReference type="GO" id="GO:0004867">
    <property type="term" value="F:serine-type endopeptidase inhibitor activity"/>
    <property type="evidence" value="ECO:0007669"/>
    <property type="project" value="InterPro"/>
</dbReference>
<dbReference type="AlphaFoldDB" id="A0AAV7V8Z6"/>
<dbReference type="GO" id="GO:0005783">
    <property type="term" value="C:endoplasmic reticulum"/>
    <property type="evidence" value="ECO:0007669"/>
    <property type="project" value="TreeGrafter"/>
</dbReference>
<dbReference type="InterPro" id="IPR023796">
    <property type="entry name" value="Serpin_dom"/>
</dbReference>
<name>A0AAV7V8Z6_PLEWA</name>
<dbReference type="Gene3D" id="2.30.39.10">
    <property type="entry name" value="Alpha-1-antitrypsin, domain 1"/>
    <property type="match status" value="1"/>
</dbReference>
<evidence type="ECO:0000256" key="4">
    <source>
        <dbReference type="RuleBase" id="RU000411"/>
    </source>
</evidence>
<dbReference type="PANTHER" id="PTHR11461:SF27">
    <property type="entry name" value="SERPIN H1"/>
    <property type="match status" value="1"/>
</dbReference>
<dbReference type="EMBL" id="JANPWB010000003">
    <property type="protein sequence ID" value="KAJ1196562.1"/>
    <property type="molecule type" value="Genomic_DNA"/>
</dbReference>
<feature type="domain" description="Serpin" evidence="6">
    <location>
        <begin position="168"/>
        <end position="526"/>
    </location>
</feature>
<protein>
    <recommendedName>
        <fullName evidence="6">Serpin domain-containing protein</fullName>
    </recommendedName>
</protein>
<dbReference type="InterPro" id="IPR036186">
    <property type="entry name" value="Serpin_sf"/>
</dbReference>
<evidence type="ECO:0000256" key="2">
    <source>
        <dbReference type="ARBA" id="ARBA00022729"/>
    </source>
</evidence>